<dbReference type="AlphaFoldDB" id="A0A928TQH0"/>
<dbReference type="Pfam" id="PF11799">
    <property type="entry name" value="IMS_C"/>
    <property type="match status" value="1"/>
</dbReference>
<dbReference type="GO" id="GO:0009432">
    <property type="term" value="P:SOS response"/>
    <property type="evidence" value="ECO:0007669"/>
    <property type="project" value="TreeGrafter"/>
</dbReference>
<dbReference type="Pfam" id="PF00817">
    <property type="entry name" value="IMS"/>
    <property type="match status" value="1"/>
</dbReference>
<dbReference type="Gene3D" id="3.40.1170.60">
    <property type="match status" value="1"/>
</dbReference>
<dbReference type="EMBL" id="JABTTY010000001">
    <property type="protein sequence ID" value="MBE7525304.1"/>
    <property type="molecule type" value="Genomic_DNA"/>
</dbReference>
<dbReference type="GO" id="GO:0003887">
    <property type="term" value="F:DNA-directed DNA polymerase activity"/>
    <property type="evidence" value="ECO:0007669"/>
    <property type="project" value="InterPro"/>
</dbReference>
<gene>
    <name evidence="3" type="ORF">HS096_02875</name>
</gene>
<dbReference type="Gene3D" id="3.30.70.270">
    <property type="match status" value="1"/>
</dbReference>
<organism evidence="3 4">
    <name type="scientific">candidate division WWE3 bacterium</name>
    <dbReference type="NCBI Taxonomy" id="2053526"/>
    <lineage>
        <taxon>Bacteria</taxon>
        <taxon>Katanobacteria</taxon>
    </lineage>
</organism>
<evidence type="ECO:0000313" key="4">
    <source>
        <dbReference type="Proteomes" id="UP000710385"/>
    </source>
</evidence>
<dbReference type="Gene3D" id="3.30.1490.100">
    <property type="entry name" value="DNA polymerase, Y-family, little finger domain"/>
    <property type="match status" value="1"/>
</dbReference>
<dbReference type="PANTHER" id="PTHR11076:SF34">
    <property type="entry name" value="PROTEIN UMUC"/>
    <property type="match status" value="1"/>
</dbReference>
<evidence type="ECO:0000256" key="1">
    <source>
        <dbReference type="ARBA" id="ARBA00010945"/>
    </source>
</evidence>
<dbReference type="GO" id="GO:0003684">
    <property type="term" value="F:damaged DNA binding"/>
    <property type="evidence" value="ECO:0007669"/>
    <property type="project" value="InterPro"/>
</dbReference>
<dbReference type="PROSITE" id="PS50173">
    <property type="entry name" value="UMUC"/>
    <property type="match status" value="1"/>
</dbReference>
<dbReference type="GO" id="GO:0005829">
    <property type="term" value="C:cytosol"/>
    <property type="evidence" value="ECO:0007669"/>
    <property type="project" value="TreeGrafter"/>
</dbReference>
<dbReference type="SUPFAM" id="SSF56672">
    <property type="entry name" value="DNA/RNA polymerases"/>
    <property type="match status" value="1"/>
</dbReference>
<dbReference type="Proteomes" id="UP000710385">
    <property type="component" value="Unassembled WGS sequence"/>
</dbReference>
<name>A0A928TQH0_UNCKA</name>
<feature type="domain" description="UmuC" evidence="2">
    <location>
        <begin position="6"/>
        <end position="189"/>
    </location>
</feature>
<comment type="similarity">
    <text evidence="1">Belongs to the DNA polymerase type-Y family.</text>
</comment>
<dbReference type="SUPFAM" id="SSF100879">
    <property type="entry name" value="Lesion bypass DNA polymerase (Y-family), little finger domain"/>
    <property type="match status" value="1"/>
</dbReference>
<dbReference type="InterPro" id="IPR043502">
    <property type="entry name" value="DNA/RNA_pol_sf"/>
</dbReference>
<dbReference type="Gene3D" id="1.10.150.20">
    <property type="entry name" value="5' to 3' exonuclease, C-terminal subdomain"/>
    <property type="match status" value="1"/>
</dbReference>
<evidence type="ECO:0000313" key="3">
    <source>
        <dbReference type="EMBL" id="MBE7525304.1"/>
    </source>
</evidence>
<dbReference type="InterPro" id="IPR036775">
    <property type="entry name" value="DNA_pol_Y-fam_lit_finger_sf"/>
</dbReference>
<dbReference type="InterPro" id="IPR050116">
    <property type="entry name" value="DNA_polymerase-Y"/>
</dbReference>
<dbReference type="CDD" id="cd03586">
    <property type="entry name" value="PolY_Pol_IV_kappa"/>
    <property type="match status" value="1"/>
</dbReference>
<dbReference type="PANTHER" id="PTHR11076">
    <property type="entry name" value="DNA REPAIR POLYMERASE UMUC / TRANSFERASE FAMILY MEMBER"/>
    <property type="match status" value="1"/>
</dbReference>
<proteinExistence type="inferred from homology"/>
<comment type="caution">
    <text evidence="3">The sequence shown here is derived from an EMBL/GenBank/DDBJ whole genome shotgun (WGS) entry which is preliminary data.</text>
</comment>
<protein>
    <submittedName>
        <fullName evidence="3">DNA polymerase IV</fullName>
    </submittedName>
</protein>
<reference evidence="3" key="1">
    <citation type="submission" date="2020-05" db="EMBL/GenBank/DDBJ databases">
        <title>High-Quality Genomes of Partial-Nitritation/Anammox System by Hierarchical Clustering Based Hybrid Assembly.</title>
        <authorList>
            <person name="Liu L."/>
            <person name="Wang Y."/>
            <person name="Che Y."/>
            <person name="Chen Y."/>
            <person name="Xia Y."/>
            <person name="Luo R."/>
            <person name="Cheng S.H."/>
            <person name="Zheng C."/>
            <person name="Zhang T."/>
        </authorList>
    </citation>
    <scope>NUCLEOTIDE SEQUENCE</scope>
    <source>
        <strain evidence="3">H1_PAT1</strain>
    </source>
</reference>
<evidence type="ECO:0000259" key="2">
    <source>
        <dbReference type="PROSITE" id="PS50173"/>
    </source>
</evidence>
<dbReference type="InterPro" id="IPR017961">
    <property type="entry name" value="DNA_pol_Y-fam_little_finger"/>
</dbReference>
<sequence>MFSRLVAHLDMNSFFATVEQQANPFLRGRPVGVCAYLHRNGCVIAASVEAKQLGMKVGMTMQEARERVPNAVFVQNEPAKYRAVTSRIFSILHELTDRVEHYSIDEAFLDLTGWYRDHAEAAWALTRARRRIYAEVGEWLHCSIGIAQTRFLAKLASDYQKPCGLTVVTPENLDEVLASLDLEDICGIGPRMRRRIARLGYATPLELKRAPLENLLNAFGQYGYTMWMKLNGQEVEDVASEAAPPKSIGHSHCIPNSVNREGRVEAVLTKLTERAARRLRHEKLLAGSVFVSVGLRGDDVNGWYGGGGGEFFRLDEPADDSFTLAGAARELLYELWDGREPVRFLAVTFTELCHPSGQLKFGVWDVGRGTWDVGREREQTMERLACLSKAADLVRDKHGEESISLGGMFRLSGEYAPDRIGFRKTDGVVVKGVGEKSA</sequence>
<dbReference type="InterPro" id="IPR022880">
    <property type="entry name" value="DNApol_IV"/>
</dbReference>
<accession>A0A928TQH0</accession>
<dbReference type="GO" id="GO:0006281">
    <property type="term" value="P:DNA repair"/>
    <property type="evidence" value="ECO:0007669"/>
    <property type="project" value="InterPro"/>
</dbReference>
<dbReference type="InterPro" id="IPR001126">
    <property type="entry name" value="UmuC"/>
</dbReference>
<dbReference type="InterPro" id="IPR043128">
    <property type="entry name" value="Rev_trsase/Diguanyl_cyclase"/>
</dbReference>
<dbReference type="GO" id="GO:0042276">
    <property type="term" value="P:error-prone translesion synthesis"/>
    <property type="evidence" value="ECO:0007669"/>
    <property type="project" value="TreeGrafter"/>
</dbReference>